<feature type="compositionally biased region" description="Low complexity" evidence="1">
    <location>
        <begin position="146"/>
        <end position="163"/>
    </location>
</feature>
<name>A0A834RI19_SARSC</name>
<dbReference type="InterPro" id="IPR000857">
    <property type="entry name" value="MyTH4_dom"/>
</dbReference>
<dbReference type="Gene3D" id="1.25.40.530">
    <property type="entry name" value="MyTH4 domain"/>
    <property type="match status" value="1"/>
</dbReference>
<proteinExistence type="predicted"/>
<dbReference type="Pfam" id="PF00784">
    <property type="entry name" value="MyTH4"/>
    <property type="match status" value="1"/>
</dbReference>
<dbReference type="GO" id="GO:0005856">
    <property type="term" value="C:cytoskeleton"/>
    <property type="evidence" value="ECO:0007669"/>
    <property type="project" value="InterPro"/>
</dbReference>
<dbReference type="SUPFAM" id="SSF51045">
    <property type="entry name" value="WW domain"/>
    <property type="match status" value="1"/>
</dbReference>
<dbReference type="PROSITE" id="PS51016">
    <property type="entry name" value="MYTH4"/>
    <property type="match status" value="1"/>
</dbReference>
<evidence type="ECO:0000259" key="3">
    <source>
        <dbReference type="PROSITE" id="PS50238"/>
    </source>
</evidence>
<dbReference type="OMA" id="FMEVSKW"/>
<reference evidence="7" key="1">
    <citation type="journal article" date="2020" name="PLoS Negl. Trop. Dis.">
        <title>High-quality nuclear genome for Sarcoptes scabiei-A critical resource for a neglected parasite.</title>
        <authorList>
            <person name="Korhonen P.K."/>
            <person name="Gasser R.B."/>
            <person name="Ma G."/>
            <person name="Wang T."/>
            <person name="Stroehlein A.J."/>
            <person name="Young N.D."/>
            <person name="Ang C.S."/>
            <person name="Fernando D.D."/>
            <person name="Lu H.C."/>
            <person name="Taylor S."/>
            <person name="Reynolds S.L."/>
            <person name="Mofiz E."/>
            <person name="Najaraj S.H."/>
            <person name="Gowda H."/>
            <person name="Madugundu A."/>
            <person name="Renuse S."/>
            <person name="Holt D."/>
            <person name="Pandey A."/>
            <person name="Papenfuss A.T."/>
            <person name="Fischer K."/>
        </authorList>
    </citation>
    <scope>NUCLEOTIDE SEQUENCE [LARGE SCALE GENOMIC DNA]</scope>
</reference>
<gene>
    <name evidence="5" type="ORF">SSS_1625</name>
</gene>
<evidence type="ECO:0000256" key="1">
    <source>
        <dbReference type="SAM" id="MobiDB-lite"/>
    </source>
</evidence>
<feature type="compositionally biased region" description="Low complexity" evidence="1">
    <location>
        <begin position="118"/>
        <end position="134"/>
    </location>
</feature>
<feature type="region of interest" description="Disordered" evidence="1">
    <location>
        <begin position="463"/>
        <end position="503"/>
    </location>
</feature>
<dbReference type="InterPro" id="IPR038185">
    <property type="entry name" value="MyTH4_dom_sf"/>
</dbReference>
<dbReference type="PANTHER" id="PTHR45876:SF8">
    <property type="entry name" value="FI04035P"/>
    <property type="match status" value="1"/>
</dbReference>
<dbReference type="GO" id="GO:0005096">
    <property type="term" value="F:GTPase activator activity"/>
    <property type="evidence" value="ECO:0007669"/>
    <property type="project" value="TreeGrafter"/>
</dbReference>
<evidence type="ECO:0000259" key="2">
    <source>
        <dbReference type="PROSITE" id="PS50020"/>
    </source>
</evidence>
<evidence type="ECO:0000313" key="6">
    <source>
        <dbReference type="EnsemblMetazoa" id="KAF7496267.1"/>
    </source>
</evidence>
<feature type="domain" description="MyTH4" evidence="4">
    <location>
        <begin position="815"/>
        <end position="985"/>
    </location>
</feature>
<dbReference type="EnsemblMetazoa" id="SSS_1625s_mrna">
    <property type="protein sequence ID" value="KAF7496267.1"/>
    <property type="gene ID" value="SSS_1625"/>
</dbReference>
<evidence type="ECO:0000313" key="7">
    <source>
        <dbReference type="Proteomes" id="UP000070412"/>
    </source>
</evidence>
<evidence type="ECO:0000313" key="5">
    <source>
        <dbReference type="EMBL" id="KAF7496267.1"/>
    </source>
</evidence>
<dbReference type="InterPro" id="IPR036020">
    <property type="entry name" value="WW_dom_sf"/>
</dbReference>
<organism evidence="5">
    <name type="scientific">Sarcoptes scabiei</name>
    <name type="common">Itch mite</name>
    <name type="synonym">Acarus scabiei</name>
    <dbReference type="NCBI Taxonomy" id="52283"/>
    <lineage>
        <taxon>Eukaryota</taxon>
        <taxon>Metazoa</taxon>
        <taxon>Ecdysozoa</taxon>
        <taxon>Arthropoda</taxon>
        <taxon>Chelicerata</taxon>
        <taxon>Arachnida</taxon>
        <taxon>Acari</taxon>
        <taxon>Acariformes</taxon>
        <taxon>Sarcoptiformes</taxon>
        <taxon>Astigmata</taxon>
        <taxon>Psoroptidia</taxon>
        <taxon>Sarcoptoidea</taxon>
        <taxon>Sarcoptidae</taxon>
        <taxon>Sarcoptinae</taxon>
        <taxon>Sarcoptes</taxon>
    </lineage>
</organism>
<feature type="compositionally biased region" description="Basic and acidic residues" evidence="1">
    <location>
        <begin position="28"/>
        <end position="52"/>
    </location>
</feature>
<dbReference type="SMART" id="SM00139">
    <property type="entry name" value="MyTH4"/>
    <property type="match status" value="1"/>
</dbReference>
<dbReference type="Proteomes" id="UP000070412">
    <property type="component" value="Unassembled WGS sequence"/>
</dbReference>
<feature type="domain" description="WW" evidence="2">
    <location>
        <begin position="269"/>
        <end position="302"/>
    </location>
</feature>
<sequence length="1219" mass="139551">MSSSKNVGFDSKNWKYSFRSPLGTDSDGPVRNDSVDSDEFPKSSDCKSDQTNRRMKNGAYNAIQQAKSIIVENSPRSYSSGKTFNVPMPEYSNLNESTNRFVKSNQSNETVDKLKECSSQSNQKSNKYSMQNSSAKSPPLLTSTISPRSLRSKLSSGSSFSYYDPDDEEESSKFNRQNVFRNSISACNRENDYKISSKQYGQIRSKTSIKMPDFGTKIENLCDDKRKHSFQWIEIIEPKSQTKMFANLETGECSRTEPQNVEILRLSNPNLTQWWELFDQKTQKFYYYSVKDSKTIWQKPNSSEAIVLPFSKLQILKKQKEKKSGPFMNLNNHWSSSPESIVSPASTRTDCPSCLSRSRKMVDSSTQTQSSHSSYSFQKSMISRWTQTTTQTSIEVDLQDQILIKKKPSLQHYLLSEARFAARSQTHPSLLSNVRIYDQVDESIYDSVADETYEDDLDDEIITNENPNCSDYCEDSDSSCDADDEFGDNSCSEDYEEDEIPHSKYQENEFDLRNPLLTYLDAEKNRLCGDYENYSIKTSNQQSSPNGIVNNKDVGSFQNENPNPVLLRRANEGLKISSSFTVSDFKRNSNVNSFTPVFSRNRSFEKRHISPDSLNAFVDPETLSLTNSKDGLLQPKPDSRNRIKTPDENLSRVCKNDNIINREKEKAFLIDKSSSVAPVPTREIHKISNQFENLSKNRNDAIHLLSENSIQMSNMKTMNSTPLDSPENIKSKERKYNSPQEIISDIHLNYEKQNAFRTNTEPVQKIKDFKQNNKVISMASNDHNSIESFARECVRRHRKGGIFSKKKTLKSMLVHTKKPLKKPMISTISDALLIKESVACFKMIQIYMGDRCASPTSSASSLKYSPFEQSSLHERERLLINLINTCVTLVPLRDEVLVQIARQVTQNPSIESERRGLELMCSLFWYFTASNKLAMHLQAFLTSHRNPFTACVRRKFEQQLHRSKNTHSHLFCRKPHSIEEVIRVLKCVRTKHVGVFGETLADAVCTTNCDDVDKHLPWPVVLLTKAILEPRHEDREGVFRCVGDMDDVHKLKMKLDTISPQDIDFNSLIGRSCNSIVKRKKLTDDHDIHVIASTLKLYFRELRESIIPTDLYMEALDCAHDPKRACLFVNKLNPLNRSTLIYLIKFLQIFSKPEHVRHTKMDDANLSMVWAPNILRGPPEGPVSVKSMMNSATLYERTRAEMSLVRTLIQQFETSNSII</sequence>
<evidence type="ECO:0000259" key="4">
    <source>
        <dbReference type="PROSITE" id="PS51016"/>
    </source>
</evidence>
<dbReference type="InterPro" id="IPR001202">
    <property type="entry name" value="WW_dom"/>
</dbReference>
<dbReference type="InterPro" id="IPR008936">
    <property type="entry name" value="Rho_GTPase_activation_prot"/>
</dbReference>
<dbReference type="PANTHER" id="PTHR45876">
    <property type="entry name" value="FI04035P"/>
    <property type="match status" value="1"/>
</dbReference>
<dbReference type="Pfam" id="PF00620">
    <property type="entry name" value="RhoGAP"/>
    <property type="match status" value="1"/>
</dbReference>
<dbReference type="GO" id="GO:0007165">
    <property type="term" value="P:signal transduction"/>
    <property type="evidence" value="ECO:0007669"/>
    <property type="project" value="InterPro"/>
</dbReference>
<reference evidence="6" key="3">
    <citation type="submission" date="2022-06" db="UniProtKB">
        <authorList>
            <consortium name="EnsemblMetazoa"/>
        </authorList>
    </citation>
    <scope>IDENTIFICATION</scope>
</reference>
<dbReference type="OrthoDB" id="437889at2759"/>
<dbReference type="EMBL" id="WVUK01000012">
    <property type="protein sequence ID" value="KAF7496267.1"/>
    <property type="molecule type" value="Genomic_DNA"/>
</dbReference>
<dbReference type="InterPro" id="IPR000198">
    <property type="entry name" value="RhoGAP_dom"/>
</dbReference>
<feature type="region of interest" description="Disordered" evidence="1">
    <location>
        <begin position="716"/>
        <end position="735"/>
    </location>
</feature>
<dbReference type="SUPFAM" id="SSF48350">
    <property type="entry name" value="GTPase activation domain, GAP"/>
    <property type="match status" value="1"/>
</dbReference>
<dbReference type="PROSITE" id="PS50238">
    <property type="entry name" value="RHOGAP"/>
    <property type="match status" value="1"/>
</dbReference>
<feature type="region of interest" description="Disordered" evidence="1">
    <location>
        <begin position="1"/>
        <end position="175"/>
    </location>
</feature>
<reference evidence="5" key="2">
    <citation type="submission" date="2020-01" db="EMBL/GenBank/DDBJ databases">
        <authorList>
            <person name="Korhonen P.K.K."/>
            <person name="Guangxu M.G."/>
            <person name="Wang T.W."/>
            <person name="Stroehlein A.J.S."/>
            <person name="Young N.D."/>
            <person name="Ang C.-S.A."/>
            <person name="Fernando D.W.F."/>
            <person name="Lu H.L."/>
            <person name="Taylor S.T."/>
            <person name="Ehtesham M.E.M."/>
            <person name="Najaraj S.H.N."/>
            <person name="Harsha G.H.G."/>
            <person name="Madugundu A.M."/>
            <person name="Renuse S.R."/>
            <person name="Holt D.H."/>
            <person name="Pandey A.P."/>
            <person name="Papenfuss A.P."/>
            <person name="Gasser R.B.G."/>
            <person name="Fischer K.F."/>
        </authorList>
    </citation>
    <scope>NUCLEOTIDE SEQUENCE</scope>
    <source>
        <strain evidence="5">SSS_KF_BRIS2020</strain>
    </source>
</reference>
<keyword evidence="7" id="KW-1185">Reference proteome</keyword>
<feature type="compositionally biased region" description="Polar residues" evidence="1">
    <location>
        <begin position="74"/>
        <end position="83"/>
    </location>
</feature>
<protein>
    <submittedName>
        <fullName evidence="5">Rho GTPase-activating protein 39</fullName>
    </submittedName>
</protein>
<accession>A0A834RI19</accession>
<feature type="compositionally biased region" description="Acidic residues" evidence="1">
    <location>
        <begin position="472"/>
        <end position="499"/>
    </location>
</feature>
<feature type="domain" description="Rho-GAP" evidence="3">
    <location>
        <begin position="998"/>
        <end position="1216"/>
    </location>
</feature>
<dbReference type="AlphaFoldDB" id="A0A834RI19"/>
<dbReference type="GO" id="GO:0005737">
    <property type="term" value="C:cytoplasm"/>
    <property type="evidence" value="ECO:0007669"/>
    <property type="project" value="TreeGrafter"/>
</dbReference>
<dbReference type="Gene3D" id="1.10.555.10">
    <property type="entry name" value="Rho GTPase activation protein"/>
    <property type="match status" value="1"/>
</dbReference>
<feature type="compositionally biased region" description="Polar residues" evidence="1">
    <location>
        <begin position="92"/>
        <end position="109"/>
    </location>
</feature>
<dbReference type="SMART" id="SM00324">
    <property type="entry name" value="RhoGAP"/>
    <property type="match status" value="1"/>
</dbReference>
<dbReference type="PROSITE" id="PS50020">
    <property type="entry name" value="WW_DOMAIN_2"/>
    <property type="match status" value="1"/>
</dbReference>